<evidence type="ECO:0008006" key="3">
    <source>
        <dbReference type="Google" id="ProtNLM"/>
    </source>
</evidence>
<organism evidence="1 2">
    <name type="scientific">Skeletonema marinoi</name>
    <dbReference type="NCBI Taxonomy" id="267567"/>
    <lineage>
        <taxon>Eukaryota</taxon>
        <taxon>Sar</taxon>
        <taxon>Stramenopiles</taxon>
        <taxon>Ochrophyta</taxon>
        <taxon>Bacillariophyta</taxon>
        <taxon>Coscinodiscophyceae</taxon>
        <taxon>Thalassiosirophycidae</taxon>
        <taxon>Thalassiosirales</taxon>
        <taxon>Skeletonemataceae</taxon>
        <taxon>Skeletonema</taxon>
        <taxon>Skeletonema marinoi-dohrnii complex</taxon>
    </lineage>
</organism>
<protein>
    <recommendedName>
        <fullName evidence="3">Ankyrin repeat protein</fullName>
    </recommendedName>
</protein>
<evidence type="ECO:0000313" key="2">
    <source>
        <dbReference type="Proteomes" id="UP001224775"/>
    </source>
</evidence>
<dbReference type="InterPro" id="IPR036770">
    <property type="entry name" value="Ankyrin_rpt-contain_sf"/>
</dbReference>
<dbReference type="Gene3D" id="1.25.40.20">
    <property type="entry name" value="Ankyrin repeat-containing domain"/>
    <property type="match status" value="1"/>
</dbReference>
<proteinExistence type="predicted"/>
<dbReference type="SUPFAM" id="SSF48403">
    <property type="entry name" value="Ankyrin repeat"/>
    <property type="match status" value="1"/>
</dbReference>
<comment type="caution">
    <text evidence="1">The sequence shown here is derived from an EMBL/GenBank/DDBJ whole genome shotgun (WGS) entry which is preliminary data.</text>
</comment>
<dbReference type="AlphaFoldDB" id="A0AAD8XVD3"/>
<dbReference type="Proteomes" id="UP001224775">
    <property type="component" value="Unassembled WGS sequence"/>
</dbReference>
<name>A0AAD8XVD3_9STRA</name>
<sequence length="133" mass="15034">MSDNNSRQSAEQLLSKELAELCESELLSNEGLREIIERYGLNDTRHVSDYAFFIAACWNEKFNEGIIRFLLDYFPAAASATDVDGWSPLHYVCRNKNVTLNIVNSSSMQLPTKVVKQTSKDGYLSIVYALMTV</sequence>
<evidence type="ECO:0000313" key="1">
    <source>
        <dbReference type="EMBL" id="KAK1734180.1"/>
    </source>
</evidence>
<accession>A0AAD8XVD3</accession>
<gene>
    <name evidence="1" type="ORF">QTG54_015183</name>
</gene>
<reference evidence="1" key="1">
    <citation type="submission" date="2023-06" db="EMBL/GenBank/DDBJ databases">
        <title>Survivors Of The Sea: Transcriptome response of Skeletonema marinoi to long-term dormancy.</title>
        <authorList>
            <person name="Pinder M.I.M."/>
            <person name="Kourtchenko O."/>
            <person name="Robertson E.K."/>
            <person name="Larsson T."/>
            <person name="Maumus F."/>
            <person name="Osuna-Cruz C.M."/>
            <person name="Vancaester E."/>
            <person name="Stenow R."/>
            <person name="Vandepoele K."/>
            <person name="Ploug H."/>
            <person name="Bruchert V."/>
            <person name="Godhe A."/>
            <person name="Topel M."/>
        </authorList>
    </citation>
    <scope>NUCLEOTIDE SEQUENCE</scope>
    <source>
        <strain evidence="1">R05AC</strain>
    </source>
</reference>
<dbReference type="EMBL" id="JATAAI010000041">
    <property type="protein sequence ID" value="KAK1734180.1"/>
    <property type="molecule type" value="Genomic_DNA"/>
</dbReference>
<keyword evidence="2" id="KW-1185">Reference proteome</keyword>